<feature type="binding site" evidence="14">
    <location>
        <position position="92"/>
    </location>
    <ligand>
        <name>FAD</name>
        <dbReference type="ChEBI" id="CHEBI:57692"/>
    </ligand>
</feature>
<evidence type="ECO:0000256" key="6">
    <source>
        <dbReference type="ARBA" id="ARBA00022448"/>
    </source>
</evidence>
<keyword evidence="13" id="KW-0496">Mitochondrion</keyword>
<evidence type="ECO:0000256" key="12">
    <source>
        <dbReference type="ARBA" id="ARBA00048933"/>
    </source>
</evidence>
<dbReference type="InterPro" id="IPR021163">
    <property type="entry name" value="Ferredox_Rdtase_adrenod"/>
</dbReference>
<proteinExistence type="inferred from homology"/>
<comment type="subcellular location">
    <subcellularLocation>
        <location evidence="13">Mitochondrion</location>
    </subcellularLocation>
</comment>
<evidence type="ECO:0000313" key="18">
    <source>
        <dbReference type="Proteomes" id="UP001566132"/>
    </source>
</evidence>
<name>A0ABD1FCZ6_HYPHA</name>
<evidence type="ECO:0000256" key="13">
    <source>
        <dbReference type="PIRNR" id="PIRNR000362"/>
    </source>
</evidence>
<comment type="similarity">
    <text evidence="3 13">Belongs to the ferredoxin--NADP reductase type 1 family.</text>
</comment>
<evidence type="ECO:0000256" key="9">
    <source>
        <dbReference type="ARBA" id="ARBA00022857"/>
    </source>
</evidence>
<evidence type="ECO:0000256" key="15">
    <source>
        <dbReference type="PIRSR" id="PIRSR000362-2"/>
    </source>
</evidence>
<keyword evidence="11 13" id="KW-0560">Oxidoreductase</keyword>
<dbReference type="AlphaFoldDB" id="A0ABD1FCZ6"/>
<feature type="binding site" evidence="15">
    <location>
        <position position="374"/>
    </location>
    <ligand>
        <name>NADP(+)</name>
        <dbReference type="ChEBI" id="CHEBI:58349"/>
    </ligand>
</feature>
<gene>
    <name evidence="17" type="ORF">ABEB36_000958</name>
</gene>
<dbReference type="Pfam" id="PF07992">
    <property type="entry name" value="Pyr_redox_2"/>
    <property type="match status" value="1"/>
</dbReference>
<dbReference type="PIRSF" id="PIRSF000362">
    <property type="entry name" value="FNR"/>
    <property type="match status" value="1"/>
</dbReference>
<feature type="binding site" evidence="14">
    <location>
        <position position="27"/>
    </location>
    <ligand>
        <name>FAD</name>
        <dbReference type="ChEBI" id="CHEBI:57692"/>
    </ligand>
</feature>
<comment type="caution">
    <text evidence="17">The sequence shown here is derived from an EMBL/GenBank/DDBJ whole genome shotgun (WGS) entry which is preliminary data.</text>
</comment>
<feature type="binding site" evidence="15">
    <location>
        <begin position="163"/>
        <end position="166"/>
    </location>
    <ligand>
        <name>NADP(+)</name>
        <dbReference type="ChEBI" id="CHEBI:58349"/>
    </ligand>
</feature>
<dbReference type="EC" id="1.18.1.6" evidence="4 13"/>
<organism evidence="17 18">
    <name type="scientific">Hypothenemus hampei</name>
    <name type="common">Coffee berry borer</name>
    <dbReference type="NCBI Taxonomy" id="57062"/>
    <lineage>
        <taxon>Eukaryota</taxon>
        <taxon>Metazoa</taxon>
        <taxon>Ecdysozoa</taxon>
        <taxon>Arthropoda</taxon>
        <taxon>Hexapoda</taxon>
        <taxon>Insecta</taxon>
        <taxon>Pterygota</taxon>
        <taxon>Neoptera</taxon>
        <taxon>Endopterygota</taxon>
        <taxon>Coleoptera</taxon>
        <taxon>Polyphaga</taxon>
        <taxon>Cucujiformia</taxon>
        <taxon>Curculionidae</taxon>
        <taxon>Scolytinae</taxon>
        <taxon>Hypothenemus</taxon>
    </lineage>
</organism>
<comment type="catalytic activity">
    <reaction evidence="12 13">
        <text>2 reduced [adrenodoxin] + NADP(+) + H(+) = 2 oxidized [adrenodoxin] + NADPH</text>
        <dbReference type="Rhea" id="RHEA:42312"/>
        <dbReference type="Rhea" id="RHEA-COMP:9998"/>
        <dbReference type="Rhea" id="RHEA-COMP:9999"/>
        <dbReference type="ChEBI" id="CHEBI:15378"/>
        <dbReference type="ChEBI" id="CHEBI:33737"/>
        <dbReference type="ChEBI" id="CHEBI:33738"/>
        <dbReference type="ChEBI" id="CHEBI:57783"/>
        <dbReference type="ChEBI" id="CHEBI:58349"/>
        <dbReference type="EC" id="1.18.1.6"/>
    </reaction>
</comment>
<dbReference type="FunFam" id="3.50.50.60:FF:000229">
    <property type="entry name" value="NADPH:adrenodoxin oxidoreductase, mitochondrial"/>
    <property type="match status" value="1"/>
</dbReference>
<dbReference type="SUPFAM" id="SSF51971">
    <property type="entry name" value="Nucleotide-binding domain"/>
    <property type="match status" value="2"/>
</dbReference>
<keyword evidence="10" id="KW-0249">Electron transport</keyword>
<dbReference type="Proteomes" id="UP001566132">
    <property type="component" value="Unassembled WGS sequence"/>
</dbReference>
<dbReference type="InterPro" id="IPR055275">
    <property type="entry name" value="Ferredox_Rdtase"/>
</dbReference>
<comment type="cofactor">
    <cofactor evidence="1 13 14">
        <name>FAD</name>
        <dbReference type="ChEBI" id="CHEBI:57692"/>
    </cofactor>
</comment>
<accession>A0ABD1FCZ6</accession>
<evidence type="ECO:0000259" key="16">
    <source>
        <dbReference type="Pfam" id="PF07992"/>
    </source>
</evidence>
<feature type="binding site" evidence="15">
    <location>
        <position position="219"/>
    </location>
    <ligand>
        <name>NADP(+)</name>
        <dbReference type="ChEBI" id="CHEBI:58349"/>
    </ligand>
</feature>
<evidence type="ECO:0000256" key="11">
    <source>
        <dbReference type="ARBA" id="ARBA00023002"/>
    </source>
</evidence>
<dbReference type="PANTHER" id="PTHR48467:SF1">
    <property type="entry name" value="GLUTAMATE SYNTHASE 1 [NADH], CHLOROPLASTIC-LIKE"/>
    <property type="match status" value="1"/>
</dbReference>
<evidence type="ECO:0000256" key="10">
    <source>
        <dbReference type="ARBA" id="ARBA00022982"/>
    </source>
</evidence>
<keyword evidence="6" id="KW-0813">Transport</keyword>
<protein>
    <recommendedName>
        <fullName evidence="5 13">NADPH:adrenodoxin oxidoreductase, mitochondrial</fullName>
        <ecNumber evidence="4 13">1.18.1.6</ecNumber>
    </recommendedName>
</protein>
<feature type="binding site" evidence="14">
    <location>
        <position position="48"/>
    </location>
    <ligand>
        <name>FAD</name>
        <dbReference type="ChEBI" id="CHEBI:57692"/>
    </ligand>
</feature>
<dbReference type="PRINTS" id="PR00419">
    <property type="entry name" value="ADXRDTASE"/>
</dbReference>
<evidence type="ECO:0000256" key="8">
    <source>
        <dbReference type="ARBA" id="ARBA00022827"/>
    </source>
</evidence>
<feature type="binding site" evidence="15">
    <location>
        <begin position="207"/>
        <end position="208"/>
    </location>
    <ligand>
        <name>NADP(+)</name>
        <dbReference type="ChEBI" id="CHEBI:58349"/>
    </ligand>
</feature>
<dbReference type="EMBL" id="JBDJPC010000001">
    <property type="protein sequence ID" value="KAL1517159.1"/>
    <property type="molecule type" value="Genomic_DNA"/>
</dbReference>
<comment type="pathway">
    <text evidence="2">Steroid metabolism; cholesterol metabolism.</text>
</comment>
<reference evidence="17 18" key="1">
    <citation type="submission" date="2024-05" db="EMBL/GenBank/DDBJ databases">
        <title>Genetic variation in Jamaican populations of the coffee berry borer (Hypothenemus hampei).</title>
        <authorList>
            <person name="Errbii M."/>
            <person name="Myrie A."/>
        </authorList>
    </citation>
    <scope>NUCLEOTIDE SEQUENCE [LARGE SCALE GENOMIC DNA]</scope>
    <source>
        <strain evidence="17">JA-Hopewell-2020-01-JO</strain>
        <tissue evidence="17">Whole body</tissue>
    </source>
</reference>
<keyword evidence="18" id="KW-1185">Reference proteome</keyword>
<evidence type="ECO:0000313" key="17">
    <source>
        <dbReference type="EMBL" id="KAL1517159.1"/>
    </source>
</evidence>
<keyword evidence="7 13" id="KW-0285">Flavoprotein</keyword>
<keyword evidence="8 13" id="KW-0274">FAD</keyword>
<feature type="binding site" evidence="14">
    <location>
        <begin position="374"/>
        <end position="376"/>
    </location>
    <ligand>
        <name>FAD</name>
        <dbReference type="ChEBI" id="CHEBI:57692"/>
    </ligand>
</feature>
<feature type="binding site" evidence="14">
    <location>
        <position position="367"/>
    </location>
    <ligand>
        <name>FAD</name>
        <dbReference type="ChEBI" id="CHEBI:57692"/>
    </ligand>
</feature>
<sequence length="460" mass="51322">MFKAVKTQLSYVKRALSNICIVGAGPAGFYAAQHLAKKVQETQIDIIEKLPVPFGLVRYGVAPDHPEVKNVINTFTKTAQLPNVNFYGNIELGKDVSLQELRQFYNIVLLTYGADKNRSLNIPGEHLTNVIPARQIVGWYNGLPENKNLKINLDVETAAIIGQGNVAVDVARILLTPIEELQKTDITHFSLERISQSKLKKVYLIGRRGPLQAAYTIKELREMLKLKDCVTVWRTKDFDNIGNDIIEKLPRPKKRIAELMLKSVKEQENLEQAKVFSPVFFRSPVNILGENCVNQLELAVNVLKGEDISSQASSMTEEKELIDCELVISSIGYKSHSVDLSLPFDDKKGIIQNTKGKVDVGLYTSGWLGTGPVGVILTTMSNAFGVAENIIEDIPKDNLFNTEKPGFSGLNAILKEKNIQIVDWTGWEKIDKYEIAQGEKTGKPREKVVDIKVMLEIAFS</sequence>
<evidence type="ECO:0000256" key="5">
    <source>
        <dbReference type="ARBA" id="ARBA00016287"/>
    </source>
</evidence>
<evidence type="ECO:0000256" key="14">
    <source>
        <dbReference type="PIRSR" id="PIRSR000362-1"/>
    </source>
</evidence>
<evidence type="ECO:0000256" key="7">
    <source>
        <dbReference type="ARBA" id="ARBA00022630"/>
    </source>
</evidence>
<dbReference type="InterPro" id="IPR023753">
    <property type="entry name" value="FAD/NAD-binding_dom"/>
</dbReference>
<feature type="binding site" evidence="14">
    <location>
        <position position="56"/>
    </location>
    <ligand>
        <name>FAD</name>
        <dbReference type="ChEBI" id="CHEBI:57692"/>
    </ligand>
</feature>
<evidence type="ECO:0000256" key="2">
    <source>
        <dbReference type="ARBA" id="ARBA00004731"/>
    </source>
</evidence>
<evidence type="ECO:0000256" key="1">
    <source>
        <dbReference type="ARBA" id="ARBA00001974"/>
    </source>
</evidence>
<evidence type="ECO:0000256" key="3">
    <source>
        <dbReference type="ARBA" id="ARBA00008312"/>
    </source>
</evidence>
<dbReference type="Gene3D" id="3.50.50.60">
    <property type="entry name" value="FAD/NAD(P)-binding domain"/>
    <property type="match status" value="1"/>
</dbReference>
<evidence type="ECO:0000256" key="4">
    <source>
        <dbReference type="ARBA" id="ARBA00013219"/>
    </source>
</evidence>
<dbReference type="GO" id="GO:0016491">
    <property type="term" value="F:oxidoreductase activity"/>
    <property type="evidence" value="ECO:0007669"/>
    <property type="project" value="UniProtKB-KW"/>
</dbReference>
<dbReference type="PANTHER" id="PTHR48467">
    <property type="entry name" value="GLUTAMATE SYNTHASE 1 [NADH], CHLOROPLASTIC-LIKE"/>
    <property type="match status" value="1"/>
</dbReference>
<dbReference type="Gene3D" id="3.40.50.720">
    <property type="entry name" value="NAD(P)-binding Rossmann-like Domain"/>
    <property type="match status" value="1"/>
</dbReference>
<dbReference type="InterPro" id="IPR036188">
    <property type="entry name" value="FAD/NAD-bd_sf"/>
</dbReference>
<dbReference type="GO" id="GO:0005739">
    <property type="term" value="C:mitochondrion"/>
    <property type="evidence" value="ECO:0007669"/>
    <property type="project" value="UniProtKB-SubCell"/>
</dbReference>
<keyword evidence="9 13" id="KW-0521">NADP</keyword>
<feature type="domain" description="FAD/NAD(P)-binding" evidence="16">
    <location>
        <begin position="18"/>
        <end position="174"/>
    </location>
</feature>